<feature type="non-terminal residue" evidence="1">
    <location>
        <position position="68"/>
    </location>
</feature>
<accession>A0AAW2YRK4</accession>
<reference evidence="1 2" key="1">
    <citation type="submission" date="2024-03" db="EMBL/GenBank/DDBJ databases">
        <title>The Acrasis kona genome and developmental transcriptomes reveal deep origins of eukaryotic multicellular pathways.</title>
        <authorList>
            <person name="Sheikh S."/>
            <person name="Fu C.-J."/>
            <person name="Brown M.W."/>
            <person name="Baldauf S.L."/>
        </authorList>
    </citation>
    <scope>NUCLEOTIDE SEQUENCE [LARGE SCALE GENOMIC DNA]</scope>
    <source>
        <strain evidence="1 2">ATCC MYA-3509</strain>
    </source>
</reference>
<keyword evidence="2" id="KW-1185">Reference proteome</keyword>
<name>A0AAW2YRK4_9EUKA</name>
<organism evidence="1 2">
    <name type="scientific">Acrasis kona</name>
    <dbReference type="NCBI Taxonomy" id="1008807"/>
    <lineage>
        <taxon>Eukaryota</taxon>
        <taxon>Discoba</taxon>
        <taxon>Heterolobosea</taxon>
        <taxon>Tetramitia</taxon>
        <taxon>Eutetramitia</taxon>
        <taxon>Acrasidae</taxon>
        <taxon>Acrasis</taxon>
    </lineage>
</organism>
<evidence type="ECO:0000313" key="1">
    <source>
        <dbReference type="EMBL" id="KAL0479445.1"/>
    </source>
</evidence>
<sequence length="68" mass="7745">MSEASTKFHPEGERTCITSSHQIQTTFMNSTLLAYRHEYIPQDIADKVLNGILRKHNILLNNVNTSTN</sequence>
<gene>
    <name evidence="1" type="ORF">AKO1_007682</name>
</gene>
<dbReference type="Proteomes" id="UP001431209">
    <property type="component" value="Unassembled WGS sequence"/>
</dbReference>
<dbReference type="AlphaFoldDB" id="A0AAW2YRK4"/>
<dbReference type="EMBL" id="JAOPGA020000556">
    <property type="protein sequence ID" value="KAL0479445.1"/>
    <property type="molecule type" value="Genomic_DNA"/>
</dbReference>
<proteinExistence type="predicted"/>
<evidence type="ECO:0000313" key="2">
    <source>
        <dbReference type="Proteomes" id="UP001431209"/>
    </source>
</evidence>
<comment type="caution">
    <text evidence="1">The sequence shown here is derived from an EMBL/GenBank/DDBJ whole genome shotgun (WGS) entry which is preliminary data.</text>
</comment>
<protein>
    <submittedName>
        <fullName evidence="1">Uncharacterized protein</fullName>
    </submittedName>
</protein>